<accession>A0A075WSC5</accession>
<dbReference type="Proteomes" id="UP000028481">
    <property type="component" value="Chromosome"/>
</dbReference>
<dbReference type="HOGENOM" id="CLU_789227_0_0_0"/>
<name>A0A075WSC5_9BACT</name>
<dbReference type="STRING" id="289377.HL41_02540"/>
<dbReference type="EMBL" id="CP008796">
    <property type="protein sequence ID" value="AIH03761.1"/>
    <property type="molecule type" value="Genomic_DNA"/>
</dbReference>
<organism evidence="1 2">
    <name type="scientific">Thermodesulfobacterium commune DSM 2178</name>
    <dbReference type="NCBI Taxonomy" id="289377"/>
    <lineage>
        <taxon>Bacteria</taxon>
        <taxon>Pseudomonadati</taxon>
        <taxon>Thermodesulfobacteriota</taxon>
        <taxon>Thermodesulfobacteria</taxon>
        <taxon>Thermodesulfobacteriales</taxon>
        <taxon>Thermodesulfobacteriaceae</taxon>
        <taxon>Thermodesulfobacterium</taxon>
    </lineage>
</organism>
<dbReference type="AlphaFoldDB" id="A0A075WSC5"/>
<sequence length="349" mass="39819">MEAIVQNLKTTHIGSLPFSEPEKAVKMVFEYLDIPAWPQLSKRKNEGMLVQFNEGFPGFNWEKEILDISSPDFEEQMMIFYENYLKIMEENQLSELANFELTEFTALGFKFFLEIASEIKPNMVKGQITGPFTLASSLKLPNGESPIFREDLKDLIVKFVLIKALAQGLKLKEIAYNVILFLDEPGLAGFGSSSFITITKEEVLNMLNEVISGLKNFNLMIGIHICANTSWDLPLSSEVDILSFDSFNFYEKLSIYAEELRNFLKKENKYLAWGVIPTDSTQLKETSFEEIMKKFETQLKDLAVKLGFSEEELLKKSLFTPACGLGSLSEDLALKALEWLKRFKQTLNL</sequence>
<dbReference type="PaxDb" id="289377-HL41_02540"/>
<dbReference type="OrthoDB" id="144815at2"/>
<evidence type="ECO:0008006" key="3">
    <source>
        <dbReference type="Google" id="ProtNLM"/>
    </source>
</evidence>
<dbReference type="eggNOG" id="COG0620">
    <property type="taxonomic scope" value="Bacteria"/>
</dbReference>
<protein>
    <recommendedName>
        <fullName evidence="3">Methionine synthase</fullName>
    </recommendedName>
</protein>
<dbReference type="Gene3D" id="3.20.20.210">
    <property type="match status" value="1"/>
</dbReference>
<dbReference type="InterPro" id="IPR038071">
    <property type="entry name" value="UROD/MetE-like_sf"/>
</dbReference>
<evidence type="ECO:0000313" key="2">
    <source>
        <dbReference type="Proteomes" id="UP000028481"/>
    </source>
</evidence>
<dbReference type="KEGG" id="tcm:HL41_02540"/>
<reference evidence="1 2" key="1">
    <citation type="journal article" date="2015" name="Genome Announc.">
        <title>Genome Sequence of a Sulfate-Reducing Thermophilic Bacterium, Thermodesulfobacterium commune DSM 2178T (Phylum Thermodesulfobacteria).</title>
        <authorList>
            <person name="Bhatnagar S."/>
            <person name="Badger J.H."/>
            <person name="Madupu R."/>
            <person name="Khouri H.M."/>
            <person name="O'Connor E.M."/>
            <person name="Robb F.T."/>
            <person name="Ward N.L."/>
            <person name="Eisen J.A."/>
        </authorList>
    </citation>
    <scope>NUCLEOTIDE SEQUENCE [LARGE SCALE GENOMIC DNA]</scope>
    <source>
        <strain evidence="1 2">DSM 2178</strain>
    </source>
</reference>
<gene>
    <name evidence="1" type="ORF">HL41_02540</name>
</gene>
<proteinExistence type="predicted"/>
<evidence type="ECO:0000313" key="1">
    <source>
        <dbReference type="EMBL" id="AIH03761.1"/>
    </source>
</evidence>
<dbReference type="SUPFAM" id="SSF51726">
    <property type="entry name" value="UROD/MetE-like"/>
    <property type="match status" value="1"/>
</dbReference>
<keyword evidence="2" id="KW-1185">Reference proteome</keyword>
<dbReference type="RefSeq" id="WP_038061137.1">
    <property type="nucleotide sequence ID" value="NZ_CP008796.1"/>
</dbReference>